<dbReference type="Proteomes" id="UP000234331">
    <property type="component" value="Unassembled WGS sequence"/>
</dbReference>
<dbReference type="InterPro" id="IPR049945">
    <property type="entry name" value="AAA_22"/>
</dbReference>
<dbReference type="AlphaFoldDB" id="A0A2I2KZS1"/>
<dbReference type="SUPFAM" id="SSF52540">
    <property type="entry name" value="P-loop containing nucleoside triphosphate hydrolases"/>
    <property type="match status" value="1"/>
</dbReference>
<dbReference type="Pfam" id="PF13401">
    <property type="entry name" value="AAA_22"/>
    <property type="match status" value="1"/>
</dbReference>
<organism evidence="2 3">
    <name type="scientific">Frankia canadensis</name>
    <dbReference type="NCBI Taxonomy" id="1836972"/>
    <lineage>
        <taxon>Bacteria</taxon>
        <taxon>Bacillati</taxon>
        <taxon>Actinomycetota</taxon>
        <taxon>Actinomycetes</taxon>
        <taxon>Frankiales</taxon>
        <taxon>Frankiaceae</taxon>
        <taxon>Frankia</taxon>
    </lineage>
</organism>
<dbReference type="EMBL" id="FZMO01000527">
    <property type="protein sequence ID" value="SNQ51147.1"/>
    <property type="molecule type" value="Genomic_DNA"/>
</dbReference>
<keyword evidence="3" id="KW-1185">Reference proteome</keyword>
<evidence type="ECO:0000313" key="2">
    <source>
        <dbReference type="EMBL" id="SNQ51147.1"/>
    </source>
</evidence>
<reference evidence="2 3" key="1">
    <citation type="submission" date="2017-06" db="EMBL/GenBank/DDBJ databases">
        <authorList>
            <person name="Kim H.J."/>
            <person name="Triplett B.A."/>
        </authorList>
    </citation>
    <scope>NUCLEOTIDE SEQUENCE [LARGE SCALE GENOMIC DNA]</scope>
    <source>
        <strain evidence="2">FRACA_ARgP5</strain>
    </source>
</reference>
<dbReference type="Gene3D" id="3.40.50.300">
    <property type="entry name" value="P-loop containing nucleotide triphosphate hydrolases"/>
    <property type="match status" value="1"/>
</dbReference>
<dbReference type="RefSeq" id="WP_101834871.1">
    <property type="nucleotide sequence ID" value="NZ_FZMO01000527.1"/>
</dbReference>
<evidence type="ECO:0000259" key="1">
    <source>
        <dbReference type="Pfam" id="PF13401"/>
    </source>
</evidence>
<name>A0A2I2KZS1_9ACTN</name>
<dbReference type="OrthoDB" id="495659at2"/>
<accession>A0A2I2KZS1</accession>
<feature type="domain" description="ORC1/DEAH AAA+ ATPase" evidence="1">
    <location>
        <begin position="35"/>
        <end position="181"/>
    </location>
</feature>
<dbReference type="GO" id="GO:0016887">
    <property type="term" value="F:ATP hydrolysis activity"/>
    <property type="evidence" value="ECO:0007669"/>
    <property type="project" value="InterPro"/>
</dbReference>
<proteinExistence type="predicted"/>
<dbReference type="InterPro" id="IPR027417">
    <property type="entry name" value="P-loop_NTPase"/>
</dbReference>
<evidence type="ECO:0000313" key="3">
    <source>
        <dbReference type="Proteomes" id="UP000234331"/>
    </source>
</evidence>
<protein>
    <submittedName>
        <fullName evidence="2">AAA ATPase domain-containing protein</fullName>
    </submittedName>
</protein>
<gene>
    <name evidence="2" type="ORF">FRACA_610028</name>
</gene>
<sequence>MGRRFNTAGPCVPSDHYMVPALSRLPEAPGLVEQKAYFVVHAPRQTGKTTALRALAHELTARGRFAALHVSCEAAESAGDDYSAAQQSILQVIQRRARLSLPAELRPPGWPSAAPIALLGEALTAWAESCPRPLVLFFDEIDAVRGESLVNVLRQLREGFDTRPAHFPLAVVLCGLRDVREYKTMAGGDSSRLGTSSPFNIKLESLRLGDFTPGEVTELYRQHTAETGQRFAPGAVERAFTLTGGQPWLVNALAREVVEKLVVPPEEWITVEHLEEAKERLILARATHLDSLAARLAEPRVQRVIEPVLAGAPLTLDPYDDDVAYVRDLGLIAPQPPVRVANPIYREVIARVLSSSIQESVTADPRSFVRPDGGFDFPRVLVEFADWWIENGEFLTASGYYNEAAPQLIFMGYLQRVVNGGGLIEREYAVGSGRIDLHVRWTYTRNGHRTVQREAVEIKTWRAGRTNPLNAGLTQLDRYLDRLQLDTGTLALFDQRPSAPAIDERTTITSTTSPAGRTITLLHG</sequence>